<gene>
    <name evidence="3" type="primary">Arhgap30</name>
    <name evidence="3" type="ORF">STECAR_R02693</name>
</gene>
<evidence type="ECO:0000256" key="1">
    <source>
        <dbReference type="ARBA" id="ARBA00022468"/>
    </source>
</evidence>
<feature type="non-terminal residue" evidence="3">
    <location>
        <position position="84"/>
    </location>
</feature>
<dbReference type="InterPro" id="IPR000198">
    <property type="entry name" value="RhoGAP_dom"/>
</dbReference>
<sequence>MRHLLLMASFSSRTNMHARNLAIVWAPNLLRSKDIEATGFNGTAAFMEVRVQSIVVEFILTHVEQLFGDAPLRGTTRPVGGRGA</sequence>
<protein>
    <submittedName>
        <fullName evidence="3">RHG30 protein</fullName>
    </submittedName>
</protein>
<dbReference type="EMBL" id="VZSC01005002">
    <property type="protein sequence ID" value="NWX42368.1"/>
    <property type="molecule type" value="Genomic_DNA"/>
</dbReference>
<dbReference type="InterPro" id="IPR008936">
    <property type="entry name" value="Rho_GTPase_activation_prot"/>
</dbReference>
<reference evidence="3 4" key="1">
    <citation type="submission" date="2019-09" db="EMBL/GenBank/DDBJ databases">
        <title>Bird 10,000 Genomes (B10K) Project - Family phase.</title>
        <authorList>
            <person name="Zhang G."/>
        </authorList>
    </citation>
    <scope>NUCLEOTIDE SEQUENCE [LARGE SCALE GENOMIC DNA]</scope>
    <source>
        <strain evidence="3">OUT-0004</strain>
    </source>
</reference>
<evidence type="ECO:0000259" key="2">
    <source>
        <dbReference type="PROSITE" id="PS50238"/>
    </source>
</evidence>
<dbReference type="FunFam" id="1.10.555.10:FF:000059">
    <property type="entry name" value="rho GTPase-activating protein 30 isoform X2"/>
    <property type="match status" value="1"/>
</dbReference>
<dbReference type="GO" id="GO:0007264">
    <property type="term" value="P:small GTPase-mediated signal transduction"/>
    <property type="evidence" value="ECO:0007669"/>
    <property type="project" value="TreeGrafter"/>
</dbReference>
<keyword evidence="4" id="KW-1185">Reference proteome</keyword>
<dbReference type="PANTHER" id="PTHR15729:SF12">
    <property type="entry name" value="RHO GTPASE-ACTIVATING PROTEIN 30"/>
    <property type="match status" value="1"/>
</dbReference>
<keyword evidence="1" id="KW-0343">GTPase activation</keyword>
<proteinExistence type="predicted"/>
<dbReference type="SUPFAM" id="SSF48350">
    <property type="entry name" value="GTPase activation domain, GAP"/>
    <property type="match status" value="1"/>
</dbReference>
<dbReference type="PANTHER" id="PTHR15729">
    <property type="entry name" value="CDC42 GTPASE-ACTIVATING PROTEIN"/>
    <property type="match status" value="1"/>
</dbReference>
<dbReference type="Proteomes" id="UP000516988">
    <property type="component" value="Unassembled WGS sequence"/>
</dbReference>
<feature type="domain" description="Rho-GAP" evidence="2">
    <location>
        <begin position="1"/>
        <end position="67"/>
    </location>
</feature>
<dbReference type="InterPro" id="IPR051576">
    <property type="entry name" value="PX-Rho_GAP"/>
</dbReference>
<evidence type="ECO:0000313" key="4">
    <source>
        <dbReference type="Proteomes" id="UP000516988"/>
    </source>
</evidence>
<organism evidence="3 4">
    <name type="scientific">Steatornis caripensis</name>
    <name type="common">Oilbird</name>
    <dbReference type="NCBI Taxonomy" id="48435"/>
    <lineage>
        <taxon>Eukaryota</taxon>
        <taxon>Metazoa</taxon>
        <taxon>Chordata</taxon>
        <taxon>Craniata</taxon>
        <taxon>Vertebrata</taxon>
        <taxon>Euteleostomi</taxon>
        <taxon>Archelosauria</taxon>
        <taxon>Archosauria</taxon>
        <taxon>Dinosauria</taxon>
        <taxon>Saurischia</taxon>
        <taxon>Theropoda</taxon>
        <taxon>Coelurosauria</taxon>
        <taxon>Aves</taxon>
        <taxon>Neognathae</taxon>
        <taxon>Neoaves</taxon>
        <taxon>Strisores</taxon>
        <taxon>Caprimulgiformes</taxon>
        <taxon>Steatornithidae</taxon>
        <taxon>Steatornis</taxon>
    </lineage>
</organism>
<dbReference type="Gene3D" id="1.10.555.10">
    <property type="entry name" value="Rho GTPase activation protein"/>
    <property type="match status" value="1"/>
</dbReference>
<dbReference type="PROSITE" id="PS50238">
    <property type="entry name" value="RHOGAP"/>
    <property type="match status" value="1"/>
</dbReference>
<feature type="non-terminal residue" evidence="3">
    <location>
        <position position="1"/>
    </location>
</feature>
<dbReference type="Pfam" id="PF00620">
    <property type="entry name" value="RhoGAP"/>
    <property type="match status" value="1"/>
</dbReference>
<dbReference type="OrthoDB" id="79452at2759"/>
<evidence type="ECO:0000313" key="3">
    <source>
        <dbReference type="EMBL" id="NWX42368.1"/>
    </source>
</evidence>
<dbReference type="GO" id="GO:0005096">
    <property type="term" value="F:GTPase activator activity"/>
    <property type="evidence" value="ECO:0007669"/>
    <property type="project" value="UniProtKB-KW"/>
</dbReference>
<accession>A0A7K6W6K8</accession>
<dbReference type="AlphaFoldDB" id="A0A7K6W6K8"/>
<comment type="caution">
    <text evidence="3">The sequence shown here is derived from an EMBL/GenBank/DDBJ whole genome shotgun (WGS) entry which is preliminary data.</text>
</comment>
<name>A0A7K6W6K8_STECA</name>